<accession>A0ABU3BK04</accession>
<dbReference type="RefSeq" id="WP_311388256.1">
    <property type="nucleotide sequence ID" value="NZ_JAVRHU010000003.1"/>
</dbReference>
<evidence type="ECO:0000313" key="1">
    <source>
        <dbReference type="EMBL" id="MDT0622503.1"/>
    </source>
</evidence>
<evidence type="ECO:0000313" key="2">
    <source>
        <dbReference type="Proteomes" id="UP001250662"/>
    </source>
</evidence>
<protein>
    <submittedName>
        <fullName evidence="1">Uncharacterized protein</fullName>
    </submittedName>
</protein>
<keyword evidence="2" id="KW-1185">Reference proteome</keyword>
<proteinExistence type="predicted"/>
<comment type="caution">
    <text evidence="1">The sequence shown here is derived from an EMBL/GenBank/DDBJ whole genome shotgun (WGS) entry which is preliminary data.</text>
</comment>
<organism evidence="1 2">
    <name type="scientific">Croceitalea vernalis</name>
    <dbReference type="NCBI Taxonomy" id="3075599"/>
    <lineage>
        <taxon>Bacteria</taxon>
        <taxon>Pseudomonadati</taxon>
        <taxon>Bacteroidota</taxon>
        <taxon>Flavobacteriia</taxon>
        <taxon>Flavobacteriales</taxon>
        <taxon>Flavobacteriaceae</taxon>
        <taxon>Croceitalea</taxon>
    </lineage>
</organism>
<sequence length="61" mass="6952">MKNFKIESFIYLCFFIAAATFYQSTSIQSELDKNVESIAISKNQFEDAMADAKDLKVGDFK</sequence>
<dbReference type="Proteomes" id="UP001250662">
    <property type="component" value="Unassembled WGS sequence"/>
</dbReference>
<dbReference type="EMBL" id="JAVRHU010000003">
    <property type="protein sequence ID" value="MDT0622503.1"/>
    <property type="molecule type" value="Genomic_DNA"/>
</dbReference>
<reference evidence="1 2" key="1">
    <citation type="submission" date="2023-09" db="EMBL/GenBank/DDBJ databases">
        <authorList>
            <person name="Rey-Velasco X."/>
        </authorList>
    </citation>
    <scope>NUCLEOTIDE SEQUENCE [LARGE SCALE GENOMIC DNA]</scope>
    <source>
        <strain evidence="1 2">P007</strain>
    </source>
</reference>
<name>A0ABU3BK04_9FLAO</name>
<gene>
    <name evidence="1" type="ORF">RM520_12795</name>
</gene>